<feature type="region of interest" description="Disordered" evidence="1">
    <location>
        <begin position="76"/>
        <end position="111"/>
    </location>
</feature>
<feature type="transmembrane region" description="Helical" evidence="2">
    <location>
        <begin position="15"/>
        <end position="38"/>
    </location>
</feature>
<proteinExistence type="predicted"/>
<keyword evidence="4" id="KW-1185">Reference proteome</keyword>
<feature type="compositionally biased region" description="Basic and acidic residues" evidence="1">
    <location>
        <begin position="81"/>
        <end position="96"/>
    </location>
</feature>
<evidence type="ECO:0000313" key="4">
    <source>
        <dbReference type="Proteomes" id="UP000027135"/>
    </source>
</evidence>
<keyword evidence="2" id="KW-0472">Membrane</keyword>
<evidence type="ECO:0000256" key="2">
    <source>
        <dbReference type="SAM" id="Phobius"/>
    </source>
</evidence>
<evidence type="ECO:0000256" key="1">
    <source>
        <dbReference type="SAM" id="MobiDB-lite"/>
    </source>
</evidence>
<accession>A0A067QLX5</accession>
<dbReference type="AlphaFoldDB" id="A0A067QLX5"/>
<gene>
    <name evidence="3" type="ORF">L798_01255</name>
</gene>
<name>A0A067QLX5_ZOONE</name>
<dbReference type="EMBL" id="KK853270">
    <property type="protein sequence ID" value="KDR09140.1"/>
    <property type="molecule type" value="Genomic_DNA"/>
</dbReference>
<evidence type="ECO:0000313" key="3">
    <source>
        <dbReference type="EMBL" id="KDR09140.1"/>
    </source>
</evidence>
<dbReference type="InParanoid" id="A0A067QLX5"/>
<protein>
    <submittedName>
        <fullName evidence="3">Uncharacterized protein</fullName>
    </submittedName>
</protein>
<keyword evidence="2" id="KW-1133">Transmembrane helix</keyword>
<dbReference type="Proteomes" id="UP000027135">
    <property type="component" value="Unassembled WGS sequence"/>
</dbReference>
<keyword evidence="2" id="KW-0812">Transmembrane</keyword>
<sequence>MSSSRIFNNDSELEIFSLVTGCFSVLAVVILAIVVIQLNSRIQKLKRQVALHTRVDLHSFHNPTIQPDEELAKRGFSMYKGQEDRGAPGMPEKDEYFGNFSAQPRHASHRY</sequence>
<organism evidence="3 4">
    <name type="scientific">Zootermopsis nevadensis</name>
    <name type="common">Dampwood termite</name>
    <dbReference type="NCBI Taxonomy" id="136037"/>
    <lineage>
        <taxon>Eukaryota</taxon>
        <taxon>Metazoa</taxon>
        <taxon>Ecdysozoa</taxon>
        <taxon>Arthropoda</taxon>
        <taxon>Hexapoda</taxon>
        <taxon>Insecta</taxon>
        <taxon>Pterygota</taxon>
        <taxon>Neoptera</taxon>
        <taxon>Polyneoptera</taxon>
        <taxon>Dictyoptera</taxon>
        <taxon>Blattodea</taxon>
        <taxon>Blattoidea</taxon>
        <taxon>Termitoidae</taxon>
        <taxon>Termopsidae</taxon>
        <taxon>Zootermopsis</taxon>
    </lineage>
</organism>
<reference evidence="3 4" key="1">
    <citation type="journal article" date="2014" name="Nat. Commun.">
        <title>Molecular traces of alternative social organization in a termite genome.</title>
        <authorList>
            <person name="Terrapon N."/>
            <person name="Li C."/>
            <person name="Robertson H.M."/>
            <person name="Ji L."/>
            <person name="Meng X."/>
            <person name="Booth W."/>
            <person name="Chen Z."/>
            <person name="Childers C.P."/>
            <person name="Glastad K.M."/>
            <person name="Gokhale K."/>
            <person name="Gowin J."/>
            <person name="Gronenberg W."/>
            <person name="Hermansen R.A."/>
            <person name="Hu H."/>
            <person name="Hunt B.G."/>
            <person name="Huylmans A.K."/>
            <person name="Khalil S.M."/>
            <person name="Mitchell R.D."/>
            <person name="Munoz-Torres M.C."/>
            <person name="Mustard J.A."/>
            <person name="Pan H."/>
            <person name="Reese J.T."/>
            <person name="Scharf M.E."/>
            <person name="Sun F."/>
            <person name="Vogel H."/>
            <person name="Xiao J."/>
            <person name="Yang W."/>
            <person name="Yang Z."/>
            <person name="Yang Z."/>
            <person name="Zhou J."/>
            <person name="Zhu J."/>
            <person name="Brent C.S."/>
            <person name="Elsik C.G."/>
            <person name="Goodisman M.A."/>
            <person name="Liberles D.A."/>
            <person name="Roe R.M."/>
            <person name="Vargo E.L."/>
            <person name="Vilcinskas A."/>
            <person name="Wang J."/>
            <person name="Bornberg-Bauer E."/>
            <person name="Korb J."/>
            <person name="Zhang G."/>
            <person name="Liebig J."/>
        </authorList>
    </citation>
    <scope>NUCLEOTIDE SEQUENCE [LARGE SCALE GENOMIC DNA]</scope>
    <source>
        <tissue evidence="3">Whole organism</tissue>
    </source>
</reference>